<dbReference type="InterPro" id="IPR001087">
    <property type="entry name" value="GDSL"/>
</dbReference>
<dbReference type="EMBL" id="JAUSZV010000005">
    <property type="protein sequence ID" value="MDQ0905865.1"/>
    <property type="molecule type" value="Genomic_DNA"/>
</dbReference>
<feature type="domain" description="Carbohydrate esterase 2 N-terminal" evidence="1">
    <location>
        <begin position="43"/>
        <end position="145"/>
    </location>
</feature>
<dbReference type="GO" id="GO:0052689">
    <property type="term" value="F:carboxylic ester hydrolase activity"/>
    <property type="evidence" value="ECO:0007669"/>
    <property type="project" value="InterPro"/>
</dbReference>
<dbReference type="PROSITE" id="PS51318">
    <property type="entry name" value="TAT"/>
    <property type="match status" value="1"/>
</dbReference>
<comment type="caution">
    <text evidence="2">The sequence shown here is derived from an EMBL/GenBank/DDBJ whole genome shotgun (WGS) entry which is preliminary data.</text>
</comment>
<dbReference type="Pfam" id="PF00657">
    <property type="entry name" value="Lipase_GDSL"/>
    <property type="match status" value="1"/>
</dbReference>
<dbReference type="InterPro" id="IPR006311">
    <property type="entry name" value="TAT_signal"/>
</dbReference>
<dbReference type="CDD" id="cd01831">
    <property type="entry name" value="Endoglucanase_E_like"/>
    <property type="match status" value="1"/>
</dbReference>
<evidence type="ECO:0000259" key="1">
    <source>
        <dbReference type="Pfam" id="PF17996"/>
    </source>
</evidence>
<dbReference type="Gene3D" id="2.60.120.260">
    <property type="entry name" value="Galactose-binding domain-like"/>
    <property type="match status" value="1"/>
</dbReference>
<gene>
    <name evidence="2" type="ORF">QFZ22_001850</name>
</gene>
<dbReference type="RefSeq" id="WP_306973318.1">
    <property type="nucleotide sequence ID" value="NZ_JAUSZV010000005.1"/>
</dbReference>
<protein>
    <submittedName>
        <fullName evidence="2">Lysophospholipase L1-like esterase</fullName>
    </submittedName>
</protein>
<dbReference type="InterPro" id="IPR040794">
    <property type="entry name" value="CE2_N"/>
</dbReference>
<evidence type="ECO:0000313" key="3">
    <source>
        <dbReference type="Proteomes" id="UP001234216"/>
    </source>
</evidence>
<name>A0AAW8F987_9ACTN</name>
<dbReference type="PANTHER" id="PTHR37834">
    <property type="entry name" value="GDSL-LIKE LIPASE/ACYLHYDROLASE DOMAIN PROTEIN (AFU_ORTHOLOGUE AFUA_2G00620)"/>
    <property type="match status" value="1"/>
</dbReference>
<dbReference type="AlphaFoldDB" id="A0AAW8F987"/>
<dbReference type="InterPro" id="IPR052762">
    <property type="entry name" value="PCW_deacetylase/CE"/>
</dbReference>
<dbReference type="Pfam" id="PF17996">
    <property type="entry name" value="CE2_N"/>
    <property type="match status" value="1"/>
</dbReference>
<dbReference type="SUPFAM" id="SSF52266">
    <property type="entry name" value="SGNH hydrolase"/>
    <property type="match status" value="1"/>
</dbReference>
<dbReference type="Gene3D" id="3.40.50.1110">
    <property type="entry name" value="SGNH hydrolase"/>
    <property type="match status" value="1"/>
</dbReference>
<accession>A0AAW8F987</accession>
<dbReference type="InterPro" id="IPR037461">
    <property type="entry name" value="CtCE2-like_dom"/>
</dbReference>
<organism evidence="2 3">
    <name type="scientific">Streptomyces canus</name>
    <dbReference type="NCBI Taxonomy" id="58343"/>
    <lineage>
        <taxon>Bacteria</taxon>
        <taxon>Bacillati</taxon>
        <taxon>Actinomycetota</taxon>
        <taxon>Actinomycetes</taxon>
        <taxon>Kitasatosporales</taxon>
        <taxon>Streptomycetaceae</taxon>
        <taxon>Streptomyces</taxon>
        <taxon>Streptomyces aurantiacus group</taxon>
    </lineage>
</organism>
<proteinExistence type="predicted"/>
<reference evidence="2" key="1">
    <citation type="submission" date="2023-07" db="EMBL/GenBank/DDBJ databases">
        <title>Comparative genomics of wheat-associated soil bacteria to identify genetic determinants of phenazine resistance.</title>
        <authorList>
            <person name="Mouncey N."/>
        </authorList>
    </citation>
    <scope>NUCLEOTIDE SEQUENCE</scope>
    <source>
        <strain evidence="2">V4I22</strain>
    </source>
</reference>
<sequence>MQPPAPRHLSRRTLVTATAAGLVAAVTAPSRASSAAPARFHTVGRVEAAADGFVRYSWPGIYFEGRFRGTGVGVVLDDSVNDYDVQIDGRTTATLVTPGRTTAWVKGLTDTEHRVRLVKRTECPWAEGRFGGFVAAPGGAILARPSARRRQIEFIGDSNTAGYGNVSGTRDCSNNGGVDRNTNSDLSFGALTARRLGADYQINAFSGRGMVRNYNGSSPGTDFRTYYDRALLSVEGDVWQKPADWRPQAVVIGLGLNDFSTPLNPGERWSTEAELVAAYESAYHGFLDKLRARYGPRTFLVVSATNLGSSPFAETTERIVRTRTAQGDERVGHWYYDDPGLDHLGCDWHPSARDHRIISGLLDDHLAALPLRWGPTASAPLIPVRCSVDAEQVEHAQPRRIGRGGRGSRL</sequence>
<dbReference type="PANTHER" id="PTHR37834:SF2">
    <property type="entry name" value="ESTERASE, SGNH HYDROLASE-TYPE"/>
    <property type="match status" value="1"/>
</dbReference>
<dbReference type="InterPro" id="IPR036514">
    <property type="entry name" value="SGNH_hydro_sf"/>
</dbReference>
<dbReference type="Proteomes" id="UP001234216">
    <property type="component" value="Unassembled WGS sequence"/>
</dbReference>
<evidence type="ECO:0000313" key="2">
    <source>
        <dbReference type="EMBL" id="MDQ0905865.1"/>
    </source>
</evidence>